<keyword evidence="1" id="KW-0175">Coiled coil</keyword>
<protein>
    <submittedName>
        <fullName evidence="2">Uncharacterized protein</fullName>
    </submittedName>
</protein>
<proteinExistence type="predicted"/>
<organism evidence="2 3">
    <name type="scientific">Dreissena polymorpha</name>
    <name type="common">Zebra mussel</name>
    <name type="synonym">Mytilus polymorpha</name>
    <dbReference type="NCBI Taxonomy" id="45954"/>
    <lineage>
        <taxon>Eukaryota</taxon>
        <taxon>Metazoa</taxon>
        <taxon>Spiralia</taxon>
        <taxon>Lophotrochozoa</taxon>
        <taxon>Mollusca</taxon>
        <taxon>Bivalvia</taxon>
        <taxon>Autobranchia</taxon>
        <taxon>Heteroconchia</taxon>
        <taxon>Euheterodonta</taxon>
        <taxon>Imparidentia</taxon>
        <taxon>Neoheterodontei</taxon>
        <taxon>Myida</taxon>
        <taxon>Dreissenoidea</taxon>
        <taxon>Dreissenidae</taxon>
        <taxon>Dreissena</taxon>
    </lineage>
</organism>
<gene>
    <name evidence="2" type="ORF">DPMN_102390</name>
</gene>
<keyword evidence="3" id="KW-1185">Reference proteome</keyword>
<sequence length="265" mass="30564">MSLAEDQDFGASVIDNCSKIIGSEVGKVINQLRAEKQERNKLQQRVTTLEAELQQMKNTIQELKENQKRPCDCQQILVGAFNAALKIVSPPKGDSLSNNDFLLTAEAIMRSPVKKADTFQPSARKRVRAEETSQIFLHLEDLPDDIAQKIKPYYKEDSQATQDLLNLVQRAFVKYTAAQLQATNERMSQKLIDRIISEGIQQRIWTSDFCPTEKTNFETYLVQRLKNEKKALKRRESIEFQQERVHQYLQESINAEVEDEDEQEN</sequence>
<dbReference type="EMBL" id="JAIWYP010000003">
    <property type="protein sequence ID" value="KAH3859573.1"/>
    <property type="molecule type" value="Genomic_DNA"/>
</dbReference>
<dbReference type="Proteomes" id="UP000828390">
    <property type="component" value="Unassembled WGS sequence"/>
</dbReference>
<evidence type="ECO:0000313" key="3">
    <source>
        <dbReference type="Proteomes" id="UP000828390"/>
    </source>
</evidence>
<name>A0A9D4R9U8_DREPO</name>
<feature type="coiled-coil region" evidence="1">
    <location>
        <begin position="25"/>
        <end position="69"/>
    </location>
</feature>
<reference evidence="2" key="1">
    <citation type="journal article" date="2019" name="bioRxiv">
        <title>The Genome of the Zebra Mussel, Dreissena polymorpha: A Resource for Invasive Species Research.</title>
        <authorList>
            <person name="McCartney M.A."/>
            <person name="Auch B."/>
            <person name="Kono T."/>
            <person name="Mallez S."/>
            <person name="Zhang Y."/>
            <person name="Obille A."/>
            <person name="Becker A."/>
            <person name="Abrahante J.E."/>
            <person name="Garbe J."/>
            <person name="Badalamenti J.P."/>
            <person name="Herman A."/>
            <person name="Mangelson H."/>
            <person name="Liachko I."/>
            <person name="Sullivan S."/>
            <person name="Sone E.D."/>
            <person name="Koren S."/>
            <person name="Silverstein K.A.T."/>
            <person name="Beckman K.B."/>
            <person name="Gohl D.M."/>
        </authorList>
    </citation>
    <scope>NUCLEOTIDE SEQUENCE</scope>
    <source>
        <strain evidence="2">Duluth1</strain>
        <tissue evidence="2">Whole animal</tissue>
    </source>
</reference>
<accession>A0A9D4R9U8</accession>
<dbReference type="AlphaFoldDB" id="A0A9D4R9U8"/>
<evidence type="ECO:0000313" key="2">
    <source>
        <dbReference type="EMBL" id="KAH3859573.1"/>
    </source>
</evidence>
<evidence type="ECO:0000256" key="1">
    <source>
        <dbReference type="SAM" id="Coils"/>
    </source>
</evidence>
<reference evidence="2" key="2">
    <citation type="submission" date="2020-11" db="EMBL/GenBank/DDBJ databases">
        <authorList>
            <person name="McCartney M.A."/>
            <person name="Auch B."/>
            <person name="Kono T."/>
            <person name="Mallez S."/>
            <person name="Becker A."/>
            <person name="Gohl D.M."/>
            <person name="Silverstein K.A.T."/>
            <person name="Koren S."/>
            <person name="Bechman K.B."/>
            <person name="Herman A."/>
            <person name="Abrahante J.E."/>
            <person name="Garbe J."/>
        </authorList>
    </citation>
    <scope>NUCLEOTIDE SEQUENCE</scope>
    <source>
        <strain evidence="2">Duluth1</strain>
        <tissue evidence="2">Whole animal</tissue>
    </source>
</reference>
<comment type="caution">
    <text evidence="2">The sequence shown here is derived from an EMBL/GenBank/DDBJ whole genome shotgun (WGS) entry which is preliminary data.</text>
</comment>